<accession>A0ABX6AXW1</accession>
<dbReference type="Proteomes" id="UP000326041">
    <property type="component" value="Chromosome"/>
</dbReference>
<reference evidence="2 3" key="1">
    <citation type="submission" date="2017-09" db="EMBL/GenBank/DDBJ databases">
        <authorList>
            <person name="Lee N."/>
            <person name="Cho B.-K."/>
        </authorList>
    </citation>
    <scope>NUCLEOTIDE SEQUENCE [LARGE SCALE GENOMIC DNA]</scope>
    <source>
        <strain evidence="2 3">ATCC 13879</strain>
    </source>
</reference>
<sequence>MSGVRCVQLQGGGGRRRGASATDDNAADERAGPHVSGMIRRTDPSPRTMGPGAFRCACGSGEEEPRDGYGACLSGRGIRGFLIPPSSC</sequence>
<proteinExistence type="predicted"/>
<organism evidence="2 3">
    <name type="scientific">Streptomyces prasinus</name>
    <dbReference type="NCBI Taxonomy" id="67345"/>
    <lineage>
        <taxon>Bacteria</taxon>
        <taxon>Bacillati</taxon>
        <taxon>Actinomycetota</taxon>
        <taxon>Actinomycetes</taxon>
        <taxon>Kitasatosporales</taxon>
        <taxon>Streptomycetaceae</taxon>
        <taxon>Streptomyces</taxon>
    </lineage>
</organism>
<protein>
    <submittedName>
        <fullName evidence="2">Uncharacterized protein</fullName>
    </submittedName>
</protein>
<evidence type="ECO:0000313" key="3">
    <source>
        <dbReference type="Proteomes" id="UP000326041"/>
    </source>
</evidence>
<keyword evidence="3" id="KW-1185">Reference proteome</keyword>
<name>A0ABX6AXW1_9ACTN</name>
<evidence type="ECO:0000313" key="2">
    <source>
        <dbReference type="EMBL" id="QEV06606.1"/>
    </source>
</evidence>
<feature type="region of interest" description="Disordered" evidence="1">
    <location>
        <begin position="1"/>
        <end position="50"/>
    </location>
</feature>
<evidence type="ECO:0000256" key="1">
    <source>
        <dbReference type="SAM" id="MobiDB-lite"/>
    </source>
</evidence>
<gene>
    <name evidence="2" type="ORF">CP972_13890</name>
</gene>
<dbReference type="EMBL" id="CP023697">
    <property type="protein sequence ID" value="QEV06606.1"/>
    <property type="molecule type" value="Genomic_DNA"/>
</dbReference>